<feature type="transmembrane region" description="Helical" evidence="2">
    <location>
        <begin position="223"/>
        <end position="245"/>
    </location>
</feature>
<keyword evidence="2" id="KW-0472">Membrane</keyword>
<keyword evidence="2" id="KW-0812">Transmembrane</keyword>
<dbReference type="Proteomes" id="UP001187315">
    <property type="component" value="Unassembled WGS sequence"/>
</dbReference>
<protein>
    <submittedName>
        <fullName evidence="4">Uncharacterized protein</fullName>
    </submittedName>
</protein>
<accession>A0AA88SQD0</accession>
<proteinExistence type="predicted"/>
<evidence type="ECO:0000256" key="2">
    <source>
        <dbReference type="SAM" id="Phobius"/>
    </source>
</evidence>
<name>A0AA88SQD0_TACVA</name>
<feature type="signal peptide" evidence="3">
    <location>
        <begin position="1"/>
        <end position="25"/>
    </location>
</feature>
<evidence type="ECO:0000256" key="3">
    <source>
        <dbReference type="SAM" id="SignalP"/>
    </source>
</evidence>
<dbReference type="EMBL" id="JAVHJS010000010">
    <property type="protein sequence ID" value="KAK2845942.1"/>
    <property type="molecule type" value="Genomic_DNA"/>
</dbReference>
<keyword evidence="2" id="KW-1133">Transmembrane helix</keyword>
<comment type="caution">
    <text evidence="4">The sequence shown here is derived from an EMBL/GenBank/DDBJ whole genome shotgun (WGS) entry which is preliminary data.</text>
</comment>
<reference evidence="4" key="1">
    <citation type="submission" date="2023-08" db="EMBL/GenBank/DDBJ databases">
        <title>Pelteobagrus vachellii genome.</title>
        <authorList>
            <person name="Liu H."/>
        </authorList>
    </citation>
    <scope>NUCLEOTIDE SEQUENCE</scope>
    <source>
        <strain evidence="4">PRFRI_2022a</strain>
        <tissue evidence="4">Muscle</tissue>
    </source>
</reference>
<feature type="coiled-coil region" evidence="1">
    <location>
        <begin position="269"/>
        <end position="420"/>
    </location>
</feature>
<feature type="chain" id="PRO_5041720770" evidence="3">
    <location>
        <begin position="26"/>
        <end position="609"/>
    </location>
</feature>
<evidence type="ECO:0000256" key="1">
    <source>
        <dbReference type="SAM" id="Coils"/>
    </source>
</evidence>
<keyword evidence="1" id="KW-0175">Coiled coil</keyword>
<keyword evidence="5" id="KW-1185">Reference proteome</keyword>
<keyword evidence="3" id="KW-0732">Signal</keyword>
<gene>
    <name evidence="4" type="ORF">Q7C36_010796</name>
</gene>
<evidence type="ECO:0000313" key="4">
    <source>
        <dbReference type="EMBL" id="KAK2845942.1"/>
    </source>
</evidence>
<organism evidence="4 5">
    <name type="scientific">Tachysurus vachellii</name>
    <name type="common">Darkbarbel catfish</name>
    <name type="synonym">Pelteobagrus vachellii</name>
    <dbReference type="NCBI Taxonomy" id="175792"/>
    <lineage>
        <taxon>Eukaryota</taxon>
        <taxon>Metazoa</taxon>
        <taxon>Chordata</taxon>
        <taxon>Craniata</taxon>
        <taxon>Vertebrata</taxon>
        <taxon>Euteleostomi</taxon>
        <taxon>Actinopterygii</taxon>
        <taxon>Neopterygii</taxon>
        <taxon>Teleostei</taxon>
        <taxon>Ostariophysi</taxon>
        <taxon>Siluriformes</taxon>
        <taxon>Bagridae</taxon>
        <taxon>Tachysurus</taxon>
    </lineage>
</organism>
<sequence>MQFCSFYRCVLFLLTLIFTTAPVSALEICPTRAKLHEPVMLSCIHQCSGLLKWNLLSNRDVILAQCNQTSCKSEKGFGISYDQYLHGDLSLTITAADYSKRNVYACECEDSDFTYVRLVIETVFTPVQMKPDEALRMTVSVPEPVEVIYKSGNSADEVICNVTKDSLQCKNDYRHRTSLTYPELTLRHMTPRDSGSYTIRDVKNNEDLQIYAVSVQDKSGFPVWGSVLIVLSLLCCCVGVGIYLLQKNKVSITLHTRLLQVERLVQQAEGGTEENISEVEMALDQLKQQYSNTKYSDKVNVFCNEKRKQLQEQQEHLKRGLERRLDQMDQLVQQAKEGTEENVREATKSLDQLKKQYEESEYSDKVSVFCRAKQKQLLNSQMLPVEQLVQQAEEGKEENIREAEEMIKQLEQQNNDYSDAVTSFCSAKWRQLNWYRLQHSNDERLMTERRELNSHLLHVDQIVQQAEEGSNEKIREAEKKLDQLDQQYRYKDYSEQIKFLCRLNSQLKHVEQLVQQAKEGKMENIKEVKMAIDHLEQQQYLNTENIKLKVEKVMDSVHKLRNGAEQKQEILSSRVVDEMEEYLKEIEKWCGEMRREIPTLIQQHRCGAV</sequence>
<evidence type="ECO:0000313" key="5">
    <source>
        <dbReference type="Proteomes" id="UP001187315"/>
    </source>
</evidence>
<dbReference type="AlphaFoldDB" id="A0AA88SQD0"/>